<sequence length="204" mass="23000">MAYEHAERHIQALQLAKSCVELGARMKTVAYLTGLSGTLLREYFYNDRAATGGRWPSSQDWYHMATLVQRAEASLIASIFQFLRTQHACSARKAMVCAYKMYRERWSGRSSISFDRAFELIASVEGIWTQQSSQLALHICARCRCRYLIALGDTSADHSGCVFCKLVKRYATDSRIQSSFVGKPDLPLSLARVQSPDRLLSDSL</sequence>
<dbReference type="GO" id="GO:0044781">
    <property type="term" value="P:bacterial-type flagellum organization"/>
    <property type="evidence" value="ECO:0007669"/>
    <property type="project" value="UniProtKB-KW"/>
</dbReference>
<dbReference type="Pfam" id="PF05280">
    <property type="entry name" value="FlhC"/>
    <property type="match status" value="1"/>
</dbReference>
<dbReference type="GO" id="GO:1902208">
    <property type="term" value="P:regulation of bacterial-type flagellum assembly"/>
    <property type="evidence" value="ECO:0007669"/>
    <property type="project" value="InterPro"/>
</dbReference>
<keyword evidence="2" id="KW-0479">Metal-binding</keyword>
<keyword evidence="3" id="KW-1005">Bacterial flagellum biogenesis</keyword>
<evidence type="ECO:0000313" key="10">
    <source>
        <dbReference type="Proteomes" id="UP000182489"/>
    </source>
</evidence>
<reference evidence="9 10" key="1">
    <citation type="submission" date="2016-11" db="EMBL/GenBank/DDBJ databases">
        <authorList>
            <person name="Varghese N."/>
            <person name="Submissions S."/>
        </authorList>
    </citation>
    <scope>NUCLEOTIDE SEQUENCE [LARGE SCALE GENOMIC DNA]</scope>
    <source>
        <strain evidence="9 10">NFR18</strain>
    </source>
</reference>
<keyword evidence="7" id="KW-0010">Activator</keyword>
<evidence type="ECO:0000256" key="2">
    <source>
        <dbReference type="ARBA" id="ARBA00022723"/>
    </source>
</evidence>
<keyword evidence="1" id="KW-0963">Cytoplasm</keyword>
<name>A0AB38C7J6_9BURK</name>
<evidence type="ECO:0000256" key="3">
    <source>
        <dbReference type="ARBA" id="ARBA00022795"/>
    </source>
</evidence>
<dbReference type="GO" id="GO:0046872">
    <property type="term" value="F:metal ion binding"/>
    <property type="evidence" value="ECO:0007669"/>
    <property type="project" value="UniProtKB-KW"/>
</dbReference>
<dbReference type="Proteomes" id="UP000182489">
    <property type="component" value="Unassembled WGS sequence"/>
</dbReference>
<dbReference type="SUPFAM" id="SSF160930">
    <property type="entry name" value="FlhC-like"/>
    <property type="match status" value="1"/>
</dbReference>
<evidence type="ECO:0000256" key="7">
    <source>
        <dbReference type="ARBA" id="ARBA00023159"/>
    </source>
</evidence>
<gene>
    <name evidence="9" type="ORF">SAMN03097694_2435</name>
</gene>
<evidence type="ECO:0000256" key="6">
    <source>
        <dbReference type="ARBA" id="ARBA00023125"/>
    </source>
</evidence>
<protein>
    <submittedName>
        <fullName evidence="9">Transcriptional activator (FlhC)</fullName>
    </submittedName>
</protein>
<keyword evidence="5" id="KW-0805">Transcription regulation</keyword>
<organism evidence="9 10">
    <name type="scientific">Janthinobacterium lividum</name>
    <dbReference type="NCBI Taxonomy" id="29581"/>
    <lineage>
        <taxon>Bacteria</taxon>
        <taxon>Pseudomonadati</taxon>
        <taxon>Pseudomonadota</taxon>
        <taxon>Betaproteobacteria</taxon>
        <taxon>Burkholderiales</taxon>
        <taxon>Oxalobacteraceae</taxon>
        <taxon>Janthinobacterium</taxon>
    </lineage>
</organism>
<dbReference type="EMBL" id="FPKH01000001">
    <property type="protein sequence ID" value="SFX48817.1"/>
    <property type="molecule type" value="Genomic_DNA"/>
</dbReference>
<evidence type="ECO:0000256" key="1">
    <source>
        <dbReference type="ARBA" id="ARBA00022490"/>
    </source>
</evidence>
<accession>A0AB38C7J6</accession>
<dbReference type="GO" id="GO:0003677">
    <property type="term" value="F:DNA binding"/>
    <property type="evidence" value="ECO:0007669"/>
    <property type="project" value="UniProtKB-KW"/>
</dbReference>
<evidence type="ECO:0000256" key="5">
    <source>
        <dbReference type="ARBA" id="ARBA00023015"/>
    </source>
</evidence>
<evidence type="ECO:0000256" key="8">
    <source>
        <dbReference type="ARBA" id="ARBA00023163"/>
    </source>
</evidence>
<keyword evidence="4" id="KW-0862">Zinc</keyword>
<dbReference type="InterPro" id="IPR007944">
    <property type="entry name" value="FlhC"/>
</dbReference>
<keyword evidence="8" id="KW-0804">Transcription</keyword>
<proteinExistence type="predicted"/>
<dbReference type="AlphaFoldDB" id="A0AB38C7J6"/>
<comment type="caution">
    <text evidence="9">The sequence shown here is derived from an EMBL/GenBank/DDBJ whole genome shotgun (WGS) entry which is preliminary data.</text>
</comment>
<dbReference type="GO" id="GO:0045893">
    <property type="term" value="P:positive regulation of DNA-templated transcription"/>
    <property type="evidence" value="ECO:0007669"/>
    <property type="project" value="InterPro"/>
</dbReference>
<dbReference type="RefSeq" id="WP_072453980.1">
    <property type="nucleotide sequence ID" value="NZ_FPKH01000001.1"/>
</dbReference>
<evidence type="ECO:0000256" key="4">
    <source>
        <dbReference type="ARBA" id="ARBA00022833"/>
    </source>
</evidence>
<keyword evidence="6" id="KW-0238">DNA-binding</keyword>
<evidence type="ECO:0000313" key="9">
    <source>
        <dbReference type="EMBL" id="SFX48817.1"/>
    </source>
</evidence>